<dbReference type="KEGG" id="caml:H6X83_04805"/>
<evidence type="ECO:0000259" key="1">
    <source>
        <dbReference type="Pfam" id="PF12728"/>
    </source>
</evidence>
<keyword evidence="3" id="KW-1185">Reference proteome</keyword>
<feature type="domain" description="Helix-turn-helix" evidence="1">
    <location>
        <begin position="14"/>
        <end position="56"/>
    </location>
</feature>
<dbReference type="Pfam" id="PF12728">
    <property type="entry name" value="HTH_17"/>
    <property type="match status" value="1"/>
</dbReference>
<organism evidence="2 3">
    <name type="scientific">Caproicibacterium amylolyticum</name>
    <dbReference type="NCBI Taxonomy" id="2766537"/>
    <lineage>
        <taxon>Bacteria</taxon>
        <taxon>Bacillati</taxon>
        <taxon>Bacillota</taxon>
        <taxon>Clostridia</taxon>
        <taxon>Eubacteriales</taxon>
        <taxon>Oscillospiraceae</taxon>
        <taxon>Caproicibacterium</taxon>
    </lineage>
</organism>
<proteinExistence type="predicted"/>
<dbReference type="AlphaFoldDB" id="A0A7G9WJT7"/>
<evidence type="ECO:0000313" key="3">
    <source>
        <dbReference type="Proteomes" id="UP000516046"/>
    </source>
</evidence>
<protein>
    <submittedName>
        <fullName evidence="2">Helix-turn-helix domain-containing protein</fullName>
    </submittedName>
</protein>
<dbReference type="InterPro" id="IPR041657">
    <property type="entry name" value="HTH_17"/>
</dbReference>
<dbReference type="RefSeq" id="WP_212508018.1">
    <property type="nucleotide sequence ID" value="NZ_CP060696.1"/>
</dbReference>
<name>A0A7G9WJT7_9FIRM</name>
<evidence type="ECO:0000313" key="2">
    <source>
        <dbReference type="EMBL" id="QNO18949.1"/>
    </source>
</evidence>
<gene>
    <name evidence="2" type="ORF">H6X83_04805</name>
</gene>
<dbReference type="Proteomes" id="UP000516046">
    <property type="component" value="Chromosome"/>
</dbReference>
<reference evidence="2 3" key="1">
    <citation type="submission" date="2020-08" db="EMBL/GenBank/DDBJ databases">
        <authorList>
            <person name="Ren C."/>
            <person name="Gu Y."/>
            <person name="Xu Y."/>
        </authorList>
    </citation>
    <scope>NUCLEOTIDE SEQUENCE [LARGE SCALE GENOMIC DNA]</scope>
    <source>
        <strain evidence="2 3">LBM18003</strain>
    </source>
</reference>
<dbReference type="EMBL" id="CP060696">
    <property type="protein sequence ID" value="QNO18949.1"/>
    <property type="molecule type" value="Genomic_DNA"/>
</dbReference>
<accession>A0A7G9WJT7</accession>
<sequence length="72" mass="8117">MKLYKSWNDVPLILRTEDVVTLLGINRTIAVKWCKAGIIPATKKGGIWFIQKADLMKEFSHAFDIPAGRETA</sequence>